<dbReference type="SUPFAM" id="SSF47413">
    <property type="entry name" value="lambda repressor-like DNA-binding domains"/>
    <property type="match status" value="1"/>
</dbReference>
<proteinExistence type="predicted"/>
<dbReference type="GO" id="GO:0003677">
    <property type="term" value="F:DNA binding"/>
    <property type="evidence" value="ECO:0007669"/>
    <property type="project" value="InterPro"/>
</dbReference>
<protein>
    <submittedName>
        <fullName evidence="2">XRE family transcriptional regulator</fullName>
    </submittedName>
</protein>
<name>A0A2W2BG43_9ACTN</name>
<evidence type="ECO:0000313" key="2">
    <source>
        <dbReference type="EMBL" id="PZF86155.1"/>
    </source>
</evidence>
<dbReference type="EMBL" id="POTW01000004">
    <property type="protein sequence ID" value="PZF86155.1"/>
    <property type="molecule type" value="Genomic_DNA"/>
</dbReference>
<dbReference type="InterPro" id="IPR010982">
    <property type="entry name" value="Lambda_DNA-bd_dom_sf"/>
</dbReference>
<dbReference type="InterPro" id="IPR001387">
    <property type="entry name" value="Cro/C1-type_HTH"/>
</dbReference>
<dbReference type="AlphaFoldDB" id="A0A2W2BG43"/>
<dbReference type="Proteomes" id="UP000248764">
    <property type="component" value="Unassembled WGS sequence"/>
</dbReference>
<accession>A0A2W2BG43</accession>
<evidence type="ECO:0000313" key="3">
    <source>
        <dbReference type="Proteomes" id="UP000248764"/>
    </source>
</evidence>
<dbReference type="SMART" id="SM00530">
    <property type="entry name" value="HTH_XRE"/>
    <property type="match status" value="1"/>
</dbReference>
<gene>
    <name evidence="2" type="ORF">C1I92_02355</name>
</gene>
<evidence type="ECO:0000259" key="1">
    <source>
        <dbReference type="PROSITE" id="PS50943"/>
    </source>
</evidence>
<sequence length="86" mass="9556">MRADVLRAHHRAIARRRSEQDIQSEFGYRVRALRVERDFSQEELAPLAGMHWSALGHIEAGRRTASLQVISGLAVALDVAPSALLP</sequence>
<keyword evidence="3" id="KW-1185">Reference proteome</keyword>
<organism evidence="2 3">
    <name type="scientific">Jiangella anatolica</name>
    <dbReference type="NCBI Taxonomy" id="2670374"/>
    <lineage>
        <taxon>Bacteria</taxon>
        <taxon>Bacillati</taxon>
        <taxon>Actinomycetota</taxon>
        <taxon>Actinomycetes</taxon>
        <taxon>Jiangellales</taxon>
        <taxon>Jiangellaceae</taxon>
        <taxon>Jiangella</taxon>
    </lineage>
</organism>
<reference evidence="2 3" key="1">
    <citation type="submission" date="2018-01" db="EMBL/GenBank/DDBJ databases">
        <title>Draft genome sequence of Jiangella sp. GTF31.</title>
        <authorList>
            <person name="Sahin N."/>
            <person name="Ay H."/>
            <person name="Saygin H."/>
        </authorList>
    </citation>
    <scope>NUCLEOTIDE SEQUENCE [LARGE SCALE GENOMIC DNA]</scope>
    <source>
        <strain evidence="2 3">GTF31</strain>
    </source>
</reference>
<dbReference type="CDD" id="cd00093">
    <property type="entry name" value="HTH_XRE"/>
    <property type="match status" value="1"/>
</dbReference>
<comment type="caution">
    <text evidence="2">The sequence shown here is derived from an EMBL/GenBank/DDBJ whole genome shotgun (WGS) entry which is preliminary data.</text>
</comment>
<dbReference type="Pfam" id="PF13560">
    <property type="entry name" value="HTH_31"/>
    <property type="match status" value="1"/>
</dbReference>
<dbReference type="Gene3D" id="1.10.260.40">
    <property type="entry name" value="lambda repressor-like DNA-binding domains"/>
    <property type="match status" value="1"/>
</dbReference>
<feature type="domain" description="HTH cro/C1-type" evidence="1">
    <location>
        <begin position="30"/>
        <end position="84"/>
    </location>
</feature>
<dbReference type="PROSITE" id="PS50943">
    <property type="entry name" value="HTH_CROC1"/>
    <property type="match status" value="1"/>
</dbReference>